<dbReference type="Pfam" id="PF06968">
    <property type="entry name" value="BATS"/>
    <property type="match status" value="1"/>
</dbReference>
<evidence type="ECO:0000313" key="15">
    <source>
        <dbReference type="EMBL" id="NIH57101.1"/>
    </source>
</evidence>
<dbReference type="InterPro" id="IPR058240">
    <property type="entry name" value="rSAM_sf"/>
</dbReference>
<dbReference type="HAMAP" id="MF_01694">
    <property type="entry name" value="BioB"/>
    <property type="match status" value="1"/>
</dbReference>
<comment type="caution">
    <text evidence="15">The sequence shown here is derived from an EMBL/GenBank/DDBJ whole genome shotgun (WGS) entry which is preliminary data.</text>
</comment>
<evidence type="ECO:0000256" key="8">
    <source>
        <dbReference type="ARBA" id="ARBA00022723"/>
    </source>
</evidence>
<dbReference type="InterPro" id="IPR002684">
    <property type="entry name" value="Biotin_synth/BioAB"/>
</dbReference>
<dbReference type="InterPro" id="IPR010722">
    <property type="entry name" value="BATS_dom"/>
</dbReference>
<comment type="cofactor">
    <cofactor evidence="13">
        <name>[2Fe-2S] cluster</name>
        <dbReference type="ChEBI" id="CHEBI:190135"/>
    </cofactor>
    <text evidence="13">Binds 1 [2Fe-2S] cluster. The cluster is coordinated with 3 cysteines and 1 arginine.</text>
</comment>
<keyword evidence="10 13" id="KW-0408">Iron</keyword>
<comment type="similarity">
    <text evidence="2 13">Belongs to the radical SAM superfamily. Biotin synthase family.</text>
</comment>
<evidence type="ECO:0000256" key="11">
    <source>
        <dbReference type="ARBA" id="ARBA00023014"/>
    </source>
</evidence>
<reference evidence="15 16" key="1">
    <citation type="submission" date="2020-02" db="EMBL/GenBank/DDBJ databases">
        <title>Sequencing the genomes of 1000 actinobacteria strains.</title>
        <authorList>
            <person name="Klenk H.-P."/>
        </authorList>
    </citation>
    <scope>NUCLEOTIDE SEQUENCE [LARGE SCALE GENOMIC DNA]</scope>
    <source>
        <strain evidence="15 16">DSM 19609</strain>
    </source>
</reference>
<sequence length="346" mass="37570">MSWNGLAERIVHGGAITREEALGLLGSDDDELLAVLDGAFRLRRHYFGRRVRLNVIFSARGGRCGEDCGYCSQSVFASSEVEEFSMVDEQAIVEAAHAARASRAGTYCIVMSGRRASRVDVDRICGAVRRVKAELPGMKICVSLGLIDSAKSEALADAGVDRFNHNVNTSRRFTPQIVTTHQYEDRLRTVETIKKAGLSPCSGVICGMGETDDDLVDVAFDLARIGPDSIPINFLIPVEGTRLAGLHELTPVRCLRIAAMFRFVNPSAEIRLAGGRELNLGSLQPLALFAANSLFLGDYLTSEGQAKELDLQMIRDLGFTIEDDPSTAGEPDQVVKVHADRMPVGS</sequence>
<feature type="binding site" evidence="13">
    <location>
        <position position="271"/>
    </location>
    <ligand>
        <name>[2Fe-2S] cluster</name>
        <dbReference type="ChEBI" id="CHEBI:190135"/>
    </ligand>
</feature>
<name>A0ABX0SK80_9ACTN</name>
<dbReference type="InterPro" id="IPR007197">
    <property type="entry name" value="rSAM"/>
</dbReference>
<evidence type="ECO:0000313" key="16">
    <source>
        <dbReference type="Proteomes" id="UP000749311"/>
    </source>
</evidence>
<gene>
    <name evidence="13" type="primary">bioB</name>
    <name evidence="15" type="ORF">FB473_001746</name>
</gene>
<evidence type="ECO:0000256" key="3">
    <source>
        <dbReference type="ARBA" id="ARBA00012236"/>
    </source>
</evidence>
<keyword evidence="11 13" id="KW-0411">Iron-sulfur</keyword>
<dbReference type="Proteomes" id="UP000749311">
    <property type="component" value="Unassembled WGS sequence"/>
</dbReference>
<feature type="binding site" evidence="13">
    <location>
        <position position="64"/>
    </location>
    <ligand>
        <name>[4Fe-4S] cluster</name>
        <dbReference type="ChEBI" id="CHEBI:49883"/>
        <note>4Fe-4S-S-AdoMet</note>
    </ligand>
</feature>
<feature type="domain" description="Radical SAM core" evidence="14">
    <location>
        <begin position="47"/>
        <end position="276"/>
    </location>
</feature>
<comment type="catalytic activity">
    <reaction evidence="12 13">
        <text>(4R,5S)-dethiobiotin + (sulfur carrier)-SH + 2 reduced [2Fe-2S]-[ferredoxin] + 2 S-adenosyl-L-methionine = (sulfur carrier)-H + biotin + 2 5'-deoxyadenosine + 2 L-methionine + 2 oxidized [2Fe-2S]-[ferredoxin]</text>
        <dbReference type="Rhea" id="RHEA:22060"/>
        <dbReference type="Rhea" id="RHEA-COMP:10000"/>
        <dbReference type="Rhea" id="RHEA-COMP:10001"/>
        <dbReference type="Rhea" id="RHEA-COMP:14737"/>
        <dbReference type="Rhea" id="RHEA-COMP:14739"/>
        <dbReference type="ChEBI" id="CHEBI:17319"/>
        <dbReference type="ChEBI" id="CHEBI:29917"/>
        <dbReference type="ChEBI" id="CHEBI:33737"/>
        <dbReference type="ChEBI" id="CHEBI:33738"/>
        <dbReference type="ChEBI" id="CHEBI:57586"/>
        <dbReference type="ChEBI" id="CHEBI:57844"/>
        <dbReference type="ChEBI" id="CHEBI:59789"/>
        <dbReference type="ChEBI" id="CHEBI:64428"/>
        <dbReference type="ChEBI" id="CHEBI:149473"/>
        <dbReference type="EC" id="2.8.1.6"/>
    </reaction>
</comment>
<feature type="binding site" evidence="13">
    <location>
        <position position="68"/>
    </location>
    <ligand>
        <name>[4Fe-4S] cluster</name>
        <dbReference type="ChEBI" id="CHEBI:49883"/>
        <note>4Fe-4S-S-AdoMet</note>
    </ligand>
</feature>
<dbReference type="SFLD" id="SFLDS00029">
    <property type="entry name" value="Radical_SAM"/>
    <property type="match status" value="1"/>
</dbReference>
<evidence type="ECO:0000256" key="6">
    <source>
        <dbReference type="ARBA" id="ARBA00022691"/>
    </source>
</evidence>
<dbReference type="PIRSF" id="PIRSF001619">
    <property type="entry name" value="Biotin_synth"/>
    <property type="match status" value="1"/>
</dbReference>
<comment type="subunit">
    <text evidence="13">Homodimer.</text>
</comment>
<dbReference type="SFLD" id="SFLDG01060">
    <property type="entry name" value="BATS_domain_containing"/>
    <property type="match status" value="1"/>
</dbReference>
<dbReference type="CDD" id="cd01335">
    <property type="entry name" value="Radical_SAM"/>
    <property type="match status" value="1"/>
</dbReference>
<comment type="cofactor">
    <cofactor evidence="13">
        <name>[4Fe-4S] cluster</name>
        <dbReference type="ChEBI" id="CHEBI:49883"/>
    </cofactor>
    <text evidence="13">Binds 1 [4Fe-4S] cluster. The cluster is coordinated with 3 cysteines and an exchangeable S-adenosyl-L-methionine.</text>
</comment>
<dbReference type="InterPro" id="IPR013785">
    <property type="entry name" value="Aldolase_TIM"/>
</dbReference>
<evidence type="ECO:0000256" key="7">
    <source>
        <dbReference type="ARBA" id="ARBA00022714"/>
    </source>
</evidence>
<dbReference type="NCBIfam" id="TIGR00433">
    <property type="entry name" value="bioB"/>
    <property type="match status" value="1"/>
</dbReference>
<dbReference type="InterPro" id="IPR006638">
    <property type="entry name" value="Elp3/MiaA/NifB-like_rSAM"/>
</dbReference>
<keyword evidence="16" id="KW-1185">Reference proteome</keyword>
<dbReference type="PROSITE" id="PS51918">
    <property type="entry name" value="RADICAL_SAM"/>
    <property type="match status" value="1"/>
</dbReference>
<organism evidence="15 16">
    <name type="scientific">Brooklawnia cerclae</name>
    <dbReference type="NCBI Taxonomy" id="349934"/>
    <lineage>
        <taxon>Bacteria</taxon>
        <taxon>Bacillati</taxon>
        <taxon>Actinomycetota</taxon>
        <taxon>Actinomycetes</taxon>
        <taxon>Propionibacteriales</taxon>
        <taxon>Propionibacteriaceae</taxon>
        <taxon>Brooklawnia</taxon>
    </lineage>
</organism>
<evidence type="ECO:0000259" key="14">
    <source>
        <dbReference type="PROSITE" id="PS51918"/>
    </source>
</evidence>
<keyword evidence="6 13" id="KW-0949">S-adenosyl-L-methionine</keyword>
<evidence type="ECO:0000256" key="2">
    <source>
        <dbReference type="ARBA" id="ARBA00010765"/>
    </source>
</evidence>
<feature type="binding site" evidence="13">
    <location>
        <position position="141"/>
    </location>
    <ligand>
        <name>[2Fe-2S] cluster</name>
        <dbReference type="ChEBI" id="CHEBI:190135"/>
    </ligand>
</feature>
<dbReference type="SUPFAM" id="SSF102114">
    <property type="entry name" value="Radical SAM enzymes"/>
    <property type="match status" value="1"/>
</dbReference>
<evidence type="ECO:0000256" key="4">
    <source>
        <dbReference type="ARBA" id="ARBA00022485"/>
    </source>
</evidence>
<dbReference type="Pfam" id="PF04055">
    <property type="entry name" value="Radical_SAM"/>
    <property type="match status" value="1"/>
</dbReference>
<keyword evidence="5 13" id="KW-0808">Transferase</keyword>
<feature type="binding site" evidence="13">
    <location>
        <position position="71"/>
    </location>
    <ligand>
        <name>[4Fe-4S] cluster</name>
        <dbReference type="ChEBI" id="CHEBI:49883"/>
        <note>4Fe-4S-S-AdoMet</note>
    </ligand>
</feature>
<proteinExistence type="inferred from homology"/>
<evidence type="ECO:0000256" key="5">
    <source>
        <dbReference type="ARBA" id="ARBA00022679"/>
    </source>
</evidence>
<dbReference type="RefSeq" id="WP_167166536.1">
    <property type="nucleotide sequence ID" value="NZ_BAAAOO010000011.1"/>
</dbReference>
<keyword evidence="7 13" id="KW-0001">2Fe-2S</keyword>
<dbReference type="SMART" id="SM00729">
    <property type="entry name" value="Elp3"/>
    <property type="match status" value="1"/>
</dbReference>
<dbReference type="SFLD" id="SFLDG01278">
    <property type="entry name" value="biotin_synthase_like"/>
    <property type="match status" value="1"/>
</dbReference>
<dbReference type="PANTHER" id="PTHR22976">
    <property type="entry name" value="BIOTIN SYNTHASE"/>
    <property type="match status" value="1"/>
</dbReference>
<evidence type="ECO:0000256" key="1">
    <source>
        <dbReference type="ARBA" id="ARBA00004942"/>
    </source>
</evidence>
<dbReference type="PANTHER" id="PTHR22976:SF2">
    <property type="entry name" value="BIOTIN SYNTHASE, MITOCHONDRIAL"/>
    <property type="match status" value="1"/>
</dbReference>
<dbReference type="EMBL" id="JAAMOZ010000001">
    <property type="protein sequence ID" value="NIH57101.1"/>
    <property type="molecule type" value="Genomic_DNA"/>
</dbReference>
<keyword evidence="8 13" id="KW-0479">Metal-binding</keyword>
<accession>A0ABX0SK80</accession>
<feature type="binding site" evidence="13">
    <location>
        <position position="201"/>
    </location>
    <ligand>
        <name>[2Fe-2S] cluster</name>
        <dbReference type="ChEBI" id="CHEBI:190135"/>
    </ligand>
</feature>
<evidence type="ECO:0000256" key="13">
    <source>
        <dbReference type="HAMAP-Rule" id="MF_01694"/>
    </source>
</evidence>
<evidence type="ECO:0000256" key="10">
    <source>
        <dbReference type="ARBA" id="ARBA00023004"/>
    </source>
</evidence>
<dbReference type="Gene3D" id="3.20.20.70">
    <property type="entry name" value="Aldolase class I"/>
    <property type="match status" value="1"/>
</dbReference>
<dbReference type="InterPro" id="IPR024177">
    <property type="entry name" value="Biotin_synthase"/>
</dbReference>
<feature type="binding site" evidence="13">
    <location>
        <position position="108"/>
    </location>
    <ligand>
        <name>[2Fe-2S] cluster</name>
        <dbReference type="ChEBI" id="CHEBI:190135"/>
    </ligand>
</feature>
<comment type="pathway">
    <text evidence="1 13">Cofactor biosynthesis; biotin biosynthesis; biotin from 7,8-diaminononanoate: step 2/2.</text>
</comment>
<evidence type="ECO:0000256" key="12">
    <source>
        <dbReference type="ARBA" id="ARBA00051157"/>
    </source>
</evidence>
<dbReference type="GO" id="GO:0004076">
    <property type="term" value="F:biotin synthase activity"/>
    <property type="evidence" value="ECO:0007669"/>
    <property type="project" value="UniProtKB-EC"/>
</dbReference>
<protein>
    <recommendedName>
        <fullName evidence="3 13">Biotin synthase</fullName>
        <ecNumber evidence="3 13">2.8.1.6</ecNumber>
    </recommendedName>
</protein>
<dbReference type="SMART" id="SM00876">
    <property type="entry name" value="BATS"/>
    <property type="match status" value="1"/>
</dbReference>
<evidence type="ECO:0000256" key="9">
    <source>
        <dbReference type="ARBA" id="ARBA00022756"/>
    </source>
</evidence>
<dbReference type="EC" id="2.8.1.6" evidence="3 13"/>
<keyword evidence="4 13" id="KW-0004">4Fe-4S</keyword>
<comment type="function">
    <text evidence="13">Catalyzes the conversion of dethiobiotin (DTB) to biotin by the insertion of a sulfur atom into dethiobiotin via a radical-based mechanism.</text>
</comment>
<keyword evidence="9 13" id="KW-0093">Biotin biosynthesis</keyword>